<dbReference type="Gene3D" id="3.40.1170.60">
    <property type="match status" value="1"/>
</dbReference>
<evidence type="ECO:0000259" key="17">
    <source>
        <dbReference type="PROSITE" id="PS50173"/>
    </source>
</evidence>
<dbReference type="GO" id="GO:0042276">
    <property type="term" value="P:error-prone translesion synthesis"/>
    <property type="evidence" value="ECO:0007669"/>
    <property type="project" value="TreeGrafter"/>
</dbReference>
<proteinExistence type="inferred from homology"/>
<dbReference type="HAMAP" id="MF_01113">
    <property type="entry name" value="DNApol_IV"/>
    <property type="match status" value="1"/>
</dbReference>
<dbReference type="NCBIfam" id="NF002677">
    <property type="entry name" value="PRK02406.1"/>
    <property type="match status" value="1"/>
</dbReference>
<evidence type="ECO:0000256" key="1">
    <source>
        <dbReference type="ARBA" id="ARBA00004496"/>
    </source>
</evidence>
<keyword evidence="4 16" id="KW-0515">Mutator protein</keyword>
<dbReference type="PROSITE" id="PS50173">
    <property type="entry name" value="UMUC"/>
    <property type="match status" value="1"/>
</dbReference>
<reference evidence="18" key="2">
    <citation type="submission" date="2021-04" db="EMBL/GenBank/DDBJ databases">
        <authorList>
            <person name="Dong X."/>
        </authorList>
    </citation>
    <scope>NUCLEOTIDE SEQUENCE</scope>
    <source>
        <strain evidence="18">ZWT</strain>
    </source>
</reference>
<protein>
    <recommendedName>
        <fullName evidence="16">DNA polymerase IV</fullName>
        <shortName evidence="16">Pol IV</shortName>
        <ecNumber evidence="16">2.7.7.7</ecNumber>
    </recommendedName>
</protein>
<dbReference type="GO" id="GO:0009432">
    <property type="term" value="P:SOS response"/>
    <property type="evidence" value="ECO:0007669"/>
    <property type="project" value="TreeGrafter"/>
</dbReference>
<dbReference type="InterPro" id="IPR043128">
    <property type="entry name" value="Rev_trsase/Diguanyl_cyclase"/>
</dbReference>
<keyword evidence="11 16" id="KW-0460">Magnesium</keyword>
<dbReference type="NCBIfam" id="NF010731">
    <property type="entry name" value="PRK14133.1"/>
    <property type="match status" value="1"/>
</dbReference>
<dbReference type="Gene3D" id="1.10.150.20">
    <property type="entry name" value="5' to 3' exonuclease, C-terminal subdomain"/>
    <property type="match status" value="1"/>
</dbReference>
<dbReference type="FunFam" id="3.30.1490.100:FF:000004">
    <property type="entry name" value="DNA polymerase IV"/>
    <property type="match status" value="1"/>
</dbReference>
<gene>
    <name evidence="16" type="primary">dinB</name>
    <name evidence="18" type="ORF">KDK92_01480</name>
</gene>
<feature type="domain" description="UmuC" evidence="17">
    <location>
        <begin position="5"/>
        <end position="182"/>
    </location>
</feature>
<dbReference type="GO" id="GO:0006281">
    <property type="term" value="P:DNA repair"/>
    <property type="evidence" value="ECO:0007669"/>
    <property type="project" value="UniProtKB-UniRule"/>
</dbReference>
<keyword evidence="9 16" id="KW-0479">Metal-binding</keyword>
<keyword evidence="8 16" id="KW-0235">DNA replication</keyword>
<dbReference type="InterPro" id="IPR043502">
    <property type="entry name" value="DNA/RNA_pol_sf"/>
</dbReference>
<evidence type="ECO:0000256" key="16">
    <source>
        <dbReference type="HAMAP-Rule" id="MF_01113"/>
    </source>
</evidence>
<dbReference type="Pfam" id="PF11799">
    <property type="entry name" value="IMS_C"/>
    <property type="match status" value="1"/>
</dbReference>
<comment type="cofactor">
    <cofactor evidence="16">
        <name>Mg(2+)</name>
        <dbReference type="ChEBI" id="CHEBI:18420"/>
    </cofactor>
    <text evidence="16">Binds 2 magnesium ions per subunit.</text>
</comment>
<evidence type="ECO:0000256" key="10">
    <source>
        <dbReference type="ARBA" id="ARBA00022763"/>
    </source>
</evidence>
<comment type="catalytic activity">
    <reaction evidence="15 16">
        <text>DNA(n) + a 2'-deoxyribonucleoside 5'-triphosphate = DNA(n+1) + diphosphate</text>
        <dbReference type="Rhea" id="RHEA:22508"/>
        <dbReference type="Rhea" id="RHEA-COMP:17339"/>
        <dbReference type="Rhea" id="RHEA-COMP:17340"/>
        <dbReference type="ChEBI" id="CHEBI:33019"/>
        <dbReference type="ChEBI" id="CHEBI:61560"/>
        <dbReference type="ChEBI" id="CHEBI:173112"/>
        <dbReference type="EC" id="2.7.7.7"/>
    </reaction>
</comment>
<keyword evidence="7 16" id="KW-0548">Nucleotidyltransferase</keyword>
<evidence type="ECO:0000256" key="12">
    <source>
        <dbReference type="ARBA" id="ARBA00022932"/>
    </source>
</evidence>
<evidence type="ECO:0000256" key="11">
    <source>
        <dbReference type="ARBA" id="ARBA00022842"/>
    </source>
</evidence>
<evidence type="ECO:0000313" key="18">
    <source>
        <dbReference type="EMBL" id="MCM1988396.1"/>
    </source>
</evidence>
<dbReference type="InterPro" id="IPR036775">
    <property type="entry name" value="DNA_pol_Y-fam_lit_finger_sf"/>
</dbReference>
<evidence type="ECO:0000256" key="3">
    <source>
        <dbReference type="ARBA" id="ARBA00011245"/>
    </source>
</evidence>
<evidence type="ECO:0000256" key="15">
    <source>
        <dbReference type="ARBA" id="ARBA00049244"/>
    </source>
</evidence>
<dbReference type="InterPro" id="IPR024728">
    <property type="entry name" value="PolY_HhH_motif"/>
</dbReference>
<keyword evidence="12 16" id="KW-0239">DNA-directed DNA polymerase</keyword>
<name>A0A9J6NWH0_9CLOT</name>
<dbReference type="Proteomes" id="UP001056429">
    <property type="component" value="Unassembled WGS sequence"/>
</dbReference>
<evidence type="ECO:0000256" key="4">
    <source>
        <dbReference type="ARBA" id="ARBA00022457"/>
    </source>
</evidence>
<dbReference type="GO" id="GO:0003887">
    <property type="term" value="F:DNA-directed DNA polymerase activity"/>
    <property type="evidence" value="ECO:0007669"/>
    <property type="project" value="UniProtKB-UniRule"/>
</dbReference>
<organism evidence="18 19">
    <name type="scientific">Oceanirhabdus seepicola</name>
    <dbReference type="NCBI Taxonomy" id="2828781"/>
    <lineage>
        <taxon>Bacteria</taxon>
        <taxon>Bacillati</taxon>
        <taxon>Bacillota</taxon>
        <taxon>Clostridia</taxon>
        <taxon>Eubacteriales</taxon>
        <taxon>Clostridiaceae</taxon>
        <taxon>Oceanirhabdus</taxon>
    </lineage>
</organism>
<feature type="binding site" evidence="16">
    <location>
        <position position="9"/>
    </location>
    <ligand>
        <name>Mg(2+)</name>
        <dbReference type="ChEBI" id="CHEBI:18420"/>
    </ligand>
</feature>
<dbReference type="InterPro" id="IPR017961">
    <property type="entry name" value="DNA_pol_Y-fam_little_finger"/>
</dbReference>
<keyword evidence="13 16" id="KW-0238">DNA-binding</keyword>
<comment type="caution">
    <text evidence="18">The sequence shown here is derived from an EMBL/GenBank/DDBJ whole genome shotgun (WGS) entry which is preliminary data.</text>
</comment>
<feature type="site" description="Substrate discrimination" evidence="16">
    <location>
        <position position="14"/>
    </location>
</feature>
<dbReference type="EC" id="2.7.7.7" evidence="16"/>
<dbReference type="InterPro" id="IPR022880">
    <property type="entry name" value="DNApol_IV"/>
</dbReference>
<feature type="active site" evidence="16">
    <location>
        <position position="104"/>
    </location>
</feature>
<sequence>MDRIILHVDMDAFFAEVEVMDNPALKNKPVIVGGTSSRGVAATCSYEARTFGVHSAMPIFKARALCPKGIYIRPRHWRYKEISDEIFKILYRYTELIEPLSIDEAYLDISHLHENPIEVATRIKNDIKDEIGLNISIGISYNKFLAKLASDWNKPNGLKIIRKEDMPEILFPLKIRKVYGIGAKSAEKLFKIGVQTVEDLYNLPIELYKNYFGKWGEDIYWRIRGRDERTVITKRERKSYGKETTFTEDISEKAELWEIISQYCDEIAFMLKSKRLYGKTITIKYKTRNFETHTRSKTIDVYFNESDEIKEISREIFNSIEFNEAIRLIGLTVSNLSNKKNYEQLNFFNI</sequence>
<evidence type="ECO:0000256" key="7">
    <source>
        <dbReference type="ARBA" id="ARBA00022695"/>
    </source>
</evidence>
<evidence type="ECO:0000256" key="6">
    <source>
        <dbReference type="ARBA" id="ARBA00022679"/>
    </source>
</evidence>
<dbReference type="Gene3D" id="3.30.1490.100">
    <property type="entry name" value="DNA polymerase, Y-family, little finger domain"/>
    <property type="match status" value="1"/>
</dbReference>
<dbReference type="GO" id="GO:0000287">
    <property type="term" value="F:magnesium ion binding"/>
    <property type="evidence" value="ECO:0007669"/>
    <property type="project" value="UniProtKB-UniRule"/>
</dbReference>
<reference evidence="18" key="1">
    <citation type="journal article" date="2021" name="mSystems">
        <title>Bacteria and Archaea Synergistically Convert Glycine Betaine to Biogenic Methane in the Formosa Cold Seep of the South China Sea.</title>
        <authorList>
            <person name="Li L."/>
            <person name="Zhang W."/>
            <person name="Zhang S."/>
            <person name="Song L."/>
            <person name="Sun Q."/>
            <person name="Zhang H."/>
            <person name="Xiang H."/>
            <person name="Dong X."/>
        </authorList>
    </citation>
    <scope>NUCLEOTIDE SEQUENCE</scope>
    <source>
        <strain evidence="18">ZWT</strain>
    </source>
</reference>
<dbReference type="GO" id="GO:0006261">
    <property type="term" value="P:DNA-templated DNA replication"/>
    <property type="evidence" value="ECO:0007669"/>
    <property type="project" value="UniProtKB-UniRule"/>
</dbReference>
<dbReference type="GO" id="GO:0005829">
    <property type="term" value="C:cytosol"/>
    <property type="evidence" value="ECO:0007669"/>
    <property type="project" value="TreeGrafter"/>
</dbReference>
<keyword evidence="19" id="KW-1185">Reference proteome</keyword>
<evidence type="ECO:0000256" key="14">
    <source>
        <dbReference type="ARBA" id="ARBA00023204"/>
    </source>
</evidence>
<dbReference type="SUPFAM" id="SSF56672">
    <property type="entry name" value="DNA/RNA polymerases"/>
    <property type="match status" value="1"/>
</dbReference>
<evidence type="ECO:0000256" key="13">
    <source>
        <dbReference type="ARBA" id="ARBA00023125"/>
    </source>
</evidence>
<dbReference type="PANTHER" id="PTHR11076:SF33">
    <property type="entry name" value="DNA POLYMERASE KAPPA"/>
    <property type="match status" value="1"/>
</dbReference>
<comment type="subunit">
    <text evidence="3 16">Monomer.</text>
</comment>
<evidence type="ECO:0000313" key="19">
    <source>
        <dbReference type="Proteomes" id="UP001056429"/>
    </source>
</evidence>
<keyword evidence="14 16" id="KW-0234">DNA repair</keyword>
<dbReference type="RefSeq" id="WP_250857265.1">
    <property type="nucleotide sequence ID" value="NZ_JAGSOJ010000001.1"/>
</dbReference>
<dbReference type="InterPro" id="IPR050116">
    <property type="entry name" value="DNA_polymerase-Y"/>
</dbReference>
<feature type="binding site" evidence="16">
    <location>
        <position position="103"/>
    </location>
    <ligand>
        <name>Mg(2+)</name>
        <dbReference type="ChEBI" id="CHEBI:18420"/>
    </ligand>
</feature>
<dbReference type="AlphaFoldDB" id="A0A9J6NWH0"/>
<keyword evidence="10 16" id="KW-0227">DNA damage</keyword>
<dbReference type="FunFam" id="3.40.1170.60:FF:000001">
    <property type="entry name" value="DNA polymerase IV"/>
    <property type="match status" value="1"/>
</dbReference>
<dbReference type="EMBL" id="JAGSOJ010000001">
    <property type="protein sequence ID" value="MCM1988396.1"/>
    <property type="molecule type" value="Genomic_DNA"/>
</dbReference>
<dbReference type="PANTHER" id="PTHR11076">
    <property type="entry name" value="DNA REPAIR POLYMERASE UMUC / TRANSFERASE FAMILY MEMBER"/>
    <property type="match status" value="1"/>
</dbReference>
<comment type="similarity">
    <text evidence="2 16">Belongs to the DNA polymerase type-Y family.</text>
</comment>
<evidence type="ECO:0000256" key="5">
    <source>
        <dbReference type="ARBA" id="ARBA00022490"/>
    </source>
</evidence>
<comment type="subcellular location">
    <subcellularLocation>
        <location evidence="1 16">Cytoplasm</location>
    </subcellularLocation>
</comment>
<dbReference type="Pfam" id="PF11798">
    <property type="entry name" value="IMS_HHH"/>
    <property type="match status" value="1"/>
</dbReference>
<accession>A0A9J6NWH0</accession>
<dbReference type="CDD" id="cd03586">
    <property type="entry name" value="PolY_Pol_IV_kappa"/>
    <property type="match status" value="1"/>
</dbReference>
<dbReference type="Gene3D" id="3.30.70.270">
    <property type="match status" value="1"/>
</dbReference>
<evidence type="ECO:0000256" key="2">
    <source>
        <dbReference type="ARBA" id="ARBA00010945"/>
    </source>
</evidence>
<keyword evidence="6 16" id="KW-0808">Transferase</keyword>
<dbReference type="InterPro" id="IPR001126">
    <property type="entry name" value="UmuC"/>
</dbReference>
<dbReference type="Pfam" id="PF00817">
    <property type="entry name" value="IMS"/>
    <property type="match status" value="1"/>
</dbReference>
<comment type="function">
    <text evidence="16">Poorly processive, error-prone DNA polymerase involved in untargeted mutagenesis. Copies undamaged DNA at stalled replication forks, which arise in vivo from mismatched or misaligned primer ends. These misaligned primers can be extended by PolIV. Exhibits no 3'-5' exonuclease (proofreading) activity. May be involved in translesional synthesis, in conjunction with the beta clamp from PolIII.</text>
</comment>
<keyword evidence="5 16" id="KW-0963">Cytoplasm</keyword>
<evidence type="ECO:0000256" key="9">
    <source>
        <dbReference type="ARBA" id="ARBA00022723"/>
    </source>
</evidence>
<dbReference type="SUPFAM" id="SSF100879">
    <property type="entry name" value="Lesion bypass DNA polymerase (Y-family), little finger domain"/>
    <property type="match status" value="1"/>
</dbReference>
<dbReference type="GO" id="GO:0003684">
    <property type="term" value="F:damaged DNA binding"/>
    <property type="evidence" value="ECO:0007669"/>
    <property type="project" value="InterPro"/>
</dbReference>
<evidence type="ECO:0000256" key="8">
    <source>
        <dbReference type="ARBA" id="ARBA00022705"/>
    </source>
</evidence>